<dbReference type="GO" id="GO:0004523">
    <property type="term" value="F:RNA-DNA hybrid ribonuclease activity"/>
    <property type="evidence" value="ECO:0007669"/>
    <property type="project" value="InterPro"/>
</dbReference>
<dbReference type="InterPro" id="IPR012337">
    <property type="entry name" value="RNaseH-like_sf"/>
</dbReference>
<dbReference type="CDD" id="cd09279">
    <property type="entry name" value="RNase_HI_like"/>
    <property type="match status" value="1"/>
</dbReference>
<dbReference type="GO" id="GO:0003676">
    <property type="term" value="F:nucleic acid binding"/>
    <property type="evidence" value="ECO:0007669"/>
    <property type="project" value="InterPro"/>
</dbReference>
<reference evidence="3" key="2">
    <citation type="journal article" date="2024" name="Plant">
        <title>Genomic evolution and insights into agronomic trait innovations of Sesamum species.</title>
        <authorList>
            <person name="Miao H."/>
            <person name="Wang L."/>
            <person name="Qu L."/>
            <person name="Liu H."/>
            <person name="Sun Y."/>
            <person name="Le M."/>
            <person name="Wang Q."/>
            <person name="Wei S."/>
            <person name="Zheng Y."/>
            <person name="Lin W."/>
            <person name="Duan Y."/>
            <person name="Cao H."/>
            <person name="Xiong S."/>
            <person name="Wang X."/>
            <person name="Wei L."/>
            <person name="Li C."/>
            <person name="Ma Q."/>
            <person name="Ju M."/>
            <person name="Zhao R."/>
            <person name="Li G."/>
            <person name="Mu C."/>
            <person name="Tian Q."/>
            <person name="Mei H."/>
            <person name="Zhang T."/>
            <person name="Gao T."/>
            <person name="Zhang H."/>
        </authorList>
    </citation>
    <scope>NUCLEOTIDE SEQUENCE</scope>
    <source>
        <strain evidence="3">KEN1</strain>
    </source>
</reference>
<dbReference type="PANTHER" id="PTHR48475">
    <property type="entry name" value="RIBONUCLEASE H"/>
    <property type="match status" value="1"/>
</dbReference>
<reference evidence="3" key="1">
    <citation type="submission" date="2020-06" db="EMBL/GenBank/DDBJ databases">
        <authorList>
            <person name="Li T."/>
            <person name="Hu X."/>
            <person name="Zhang T."/>
            <person name="Song X."/>
            <person name="Zhang H."/>
            <person name="Dai N."/>
            <person name="Sheng W."/>
            <person name="Hou X."/>
            <person name="Wei L."/>
        </authorList>
    </citation>
    <scope>NUCLEOTIDE SEQUENCE</scope>
    <source>
        <strain evidence="3">KEN1</strain>
        <tissue evidence="3">Leaf</tissue>
    </source>
</reference>
<evidence type="ECO:0000259" key="2">
    <source>
        <dbReference type="PROSITE" id="PS50879"/>
    </source>
</evidence>
<evidence type="ECO:0000256" key="1">
    <source>
        <dbReference type="SAM" id="MobiDB-lite"/>
    </source>
</evidence>
<dbReference type="Gene3D" id="3.30.420.10">
    <property type="entry name" value="Ribonuclease H-like superfamily/Ribonuclease H"/>
    <property type="match status" value="1"/>
</dbReference>
<dbReference type="EMBL" id="JACGWN010000010">
    <property type="protein sequence ID" value="KAL0427473.1"/>
    <property type="molecule type" value="Genomic_DNA"/>
</dbReference>
<comment type="caution">
    <text evidence="3">The sequence shown here is derived from an EMBL/GenBank/DDBJ whole genome shotgun (WGS) entry which is preliminary data.</text>
</comment>
<sequence>MVGGMQNGIARTQDIPSEPTIVSKSSSRRNFARVSGRVQKCNDLDVSEERWGRTTTCILFLTNHPLKQIMAKSDASGRLVKWAVELGEFDIEFQTRTAVKAQVLADFIVELREPPKHEGGWLLHVDGSSNTNNGGVGIFLQGPGEVEIEIAIKLSFPSTNHEAEYEALIQGLQIAWDGGVKELDVYTDSQLVEMQVEGLYETREWSMVQYLKKVRKMIVKFDKYQIHQIPREENEQGDALSKFGATIAGVKESKVVVLVKEVPTIEETINVVEEHRSWKPPFIQYLKDGSLPSDLVAAKRLQFKANRFTLLGGELYKRTSEGLLLKCLSEDRARYVLSEINEGILQKMRKLPKVREPVTHATDPIRSDKISCPFDQWGIDIVGPFPLAAVHKKFMIVKPTGKQPNGSHKPNSIATLENKVTRREGIVGRRTTGGIMGIPNDPGIGNRRDAVVFGVWKQGNHTD</sequence>
<dbReference type="PROSITE" id="PS50879">
    <property type="entry name" value="RNASE_H_1"/>
    <property type="match status" value="1"/>
</dbReference>
<dbReference type="AlphaFoldDB" id="A0AAW2VEB7"/>
<proteinExistence type="predicted"/>
<name>A0AAW2VEB7_9LAMI</name>
<dbReference type="Pfam" id="PF13456">
    <property type="entry name" value="RVT_3"/>
    <property type="match status" value="1"/>
</dbReference>
<feature type="region of interest" description="Disordered" evidence="1">
    <location>
        <begin position="1"/>
        <end position="22"/>
    </location>
</feature>
<gene>
    <name evidence="3" type="ORF">Slati_2922100</name>
</gene>
<protein>
    <submittedName>
        <fullName evidence="3">Ribonuclease HI</fullName>
    </submittedName>
</protein>
<evidence type="ECO:0000313" key="3">
    <source>
        <dbReference type="EMBL" id="KAL0427473.1"/>
    </source>
</evidence>
<dbReference type="InterPro" id="IPR002156">
    <property type="entry name" value="RNaseH_domain"/>
</dbReference>
<feature type="domain" description="RNase H type-1" evidence="2">
    <location>
        <begin position="117"/>
        <end position="246"/>
    </location>
</feature>
<dbReference type="SUPFAM" id="SSF53098">
    <property type="entry name" value="Ribonuclease H-like"/>
    <property type="match status" value="1"/>
</dbReference>
<dbReference type="InterPro" id="IPR036397">
    <property type="entry name" value="RNaseH_sf"/>
</dbReference>
<organism evidence="3">
    <name type="scientific">Sesamum latifolium</name>
    <dbReference type="NCBI Taxonomy" id="2727402"/>
    <lineage>
        <taxon>Eukaryota</taxon>
        <taxon>Viridiplantae</taxon>
        <taxon>Streptophyta</taxon>
        <taxon>Embryophyta</taxon>
        <taxon>Tracheophyta</taxon>
        <taxon>Spermatophyta</taxon>
        <taxon>Magnoliopsida</taxon>
        <taxon>eudicotyledons</taxon>
        <taxon>Gunneridae</taxon>
        <taxon>Pentapetalae</taxon>
        <taxon>asterids</taxon>
        <taxon>lamiids</taxon>
        <taxon>Lamiales</taxon>
        <taxon>Pedaliaceae</taxon>
        <taxon>Sesamum</taxon>
    </lineage>
</organism>
<dbReference type="PANTHER" id="PTHR48475:SF2">
    <property type="entry name" value="RIBONUCLEASE H"/>
    <property type="match status" value="1"/>
</dbReference>
<accession>A0AAW2VEB7</accession>